<keyword evidence="2" id="KW-1185">Reference proteome</keyword>
<name>A0AAV7NC82_PLEWA</name>
<reference evidence="1" key="1">
    <citation type="journal article" date="2022" name="bioRxiv">
        <title>Sequencing and chromosome-scale assembly of the giantPleurodeles waltlgenome.</title>
        <authorList>
            <person name="Brown T."/>
            <person name="Elewa A."/>
            <person name="Iarovenko S."/>
            <person name="Subramanian E."/>
            <person name="Araus A.J."/>
            <person name="Petzold A."/>
            <person name="Susuki M."/>
            <person name="Suzuki K.-i.T."/>
            <person name="Hayashi T."/>
            <person name="Toyoda A."/>
            <person name="Oliveira C."/>
            <person name="Osipova E."/>
            <person name="Leigh N.D."/>
            <person name="Simon A."/>
            <person name="Yun M.H."/>
        </authorList>
    </citation>
    <scope>NUCLEOTIDE SEQUENCE</scope>
    <source>
        <strain evidence="1">20211129_DDA</strain>
        <tissue evidence="1">Liver</tissue>
    </source>
</reference>
<dbReference type="AlphaFoldDB" id="A0AAV7NC82"/>
<sequence>MVSLLGVLRSSTSHHIIGRGIRLLRHIVSLAALSALRPRFIHQGWSCPVPHLPPGVACPSHAELERTGSQGGHAAKVSSSVCLTPGEAPHPLSRDRGTFVRWWAAGSYSVPMQWQCPGYLCPLDRTHLLHVARLRIANSKHDIHDIRHRGPLTCNGTILPPRMRSEALQRSRKDNNFTGAK</sequence>
<dbReference type="EMBL" id="JANPWB010000012">
    <property type="protein sequence ID" value="KAJ1113708.1"/>
    <property type="molecule type" value="Genomic_DNA"/>
</dbReference>
<proteinExistence type="predicted"/>
<evidence type="ECO:0000313" key="1">
    <source>
        <dbReference type="EMBL" id="KAJ1113708.1"/>
    </source>
</evidence>
<organism evidence="1 2">
    <name type="scientific">Pleurodeles waltl</name>
    <name type="common">Iberian ribbed newt</name>
    <dbReference type="NCBI Taxonomy" id="8319"/>
    <lineage>
        <taxon>Eukaryota</taxon>
        <taxon>Metazoa</taxon>
        <taxon>Chordata</taxon>
        <taxon>Craniata</taxon>
        <taxon>Vertebrata</taxon>
        <taxon>Euteleostomi</taxon>
        <taxon>Amphibia</taxon>
        <taxon>Batrachia</taxon>
        <taxon>Caudata</taxon>
        <taxon>Salamandroidea</taxon>
        <taxon>Salamandridae</taxon>
        <taxon>Pleurodelinae</taxon>
        <taxon>Pleurodeles</taxon>
    </lineage>
</organism>
<accession>A0AAV7NC82</accession>
<protein>
    <submittedName>
        <fullName evidence="1">Uncharacterized protein</fullName>
    </submittedName>
</protein>
<dbReference type="Proteomes" id="UP001066276">
    <property type="component" value="Chromosome 8"/>
</dbReference>
<comment type="caution">
    <text evidence="1">The sequence shown here is derived from an EMBL/GenBank/DDBJ whole genome shotgun (WGS) entry which is preliminary data.</text>
</comment>
<gene>
    <name evidence="1" type="ORF">NDU88_001950</name>
</gene>
<evidence type="ECO:0000313" key="2">
    <source>
        <dbReference type="Proteomes" id="UP001066276"/>
    </source>
</evidence>